<evidence type="ECO:0000259" key="1">
    <source>
        <dbReference type="PROSITE" id="PS50930"/>
    </source>
</evidence>
<gene>
    <name evidence="2" type="ORF">A4D02_09865</name>
</gene>
<evidence type="ECO:0000313" key="3">
    <source>
        <dbReference type="Proteomes" id="UP000192277"/>
    </source>
</evidence>
<dbReference type="Proteomes" id="UP000192277">
    <property type="component" value="Unassembled WGS sequence"/>
</dbReference>
<dbReference type="InterPro" id="IPR007492">
    <property type="entry name" value="LytTR_DNA-bd_dom"/>
</dbReference>
<sequence>MDELLPPQDFMRVHKSYTVALAAIDSVYGNTLEIGKVQVPIGSNYKADFMSRIARCCRAGAFHIYRRQNHRERSL</sequence>
<feature type="domain" description="HTH LytTR-type" evidence="1">
    <location>
        <begin position="1"/>
        <end position="27"/>
    </location>
</feature>
<dbReference type="Pfam" id="PF04397">
    <property type="entry name" value="LytTR"/>
    <property type="match status" value="1"/>
</dbReference>
<accession>A0ABX3NQT7</accession>
<organism evidence="2 3">
    <name type="scientific">Niastella koreensis</name>
    <dbReference type="NCBI Taxonomy" id="354356"/>
    <lineage>
        <taxon>Bacteria</taxon>
        <taxon>Pseudomonadati</taxon>
        <taxon>Bacteroidota</taxon>
        <taxon>Chitinophagia</taxon>
        <taxon>Chitinophagales</taxon>
        <taxon>Chitinophagaceae</taxon>
        <taxon>Niastella</taxon>
    </lineage>
</organism>
<protein>
    <recommendedName>
        <fullName evidence="1">HTH LytTR-type domain-containing protein</fullName>
    </recommendedName>
</protein>
<name>A0ABX3NQT7_9BACT</name>
<proteinExistence type="predicted"/>
<keyword evidence="3" id="KW-1185">Reference proteome</keyword>
<dbReference type="Gene3D" id="2.40.50.1020">
    <property type="entry name" value="LytTr DNA-binding domain"/>
    <property type="match status" value="1"/>
</dbReference>
<dbReference type="PROSITE" id="PS50930">
    <property type="entry name" value="HTH_LYTTR"/>
    <property type="match status" value="1"/>
</dbReference>
<dbReference type="EMBL" id="LWBO01000034">
    <property type="protein sequence ID" value="OQP43779.1"/>
    <property type="molecule type" value="Genomic_DNA"/>
</dbReference>
<reference evidence="2 3" key="1">
    <citation type="submission" date="2016-04" db="EMBL/GenBank/DDBJ databases">
        <authorList>
            <person name="Chen L."/>
            <person name="Zhuang W."/>
            <person name="Wang G."/>
        </authorList>
    </citation>
    <scope>NUCLEOTIDE SEQUENCE [LARGE SCALE GENOMIC DNA]</scope>
    <source>
        <strain evidence="3">GR20</strain>
    </source>
</reference>
<evidence type="ECO:0000313" key="2">
    <source>
        <dbReference type="EMBL" id="OQP43779.1"/>
    </source>
</evidence>
<comment type="caution">
    <text evidence="2">The sequence shown here is derived from an EMBL/GenBank/DDBJ whole genome shotgun (WGS) entry which is preliminary data.</text>
</comment>